<reference evidence="2 3" key="1">
    <citation type="journal article" date="2010" name="Nat. Biotechnol.">
        <title>Genome sequence of the model mushroom Schizophyllum commune.</title>
        <authorList>
            <person name="Ohm R.A."/>
            <person name="de Jong J.F."/>
            <person name="Lugones L.G."/>
            <person name="Aerts A."/>
            <person name="Kothe E."/>
            <person name="Stajich J.E."/>
            <person name="de Vries R.P."/>
            <person name="Record E."/>
            <person name="Levasseur A."/>
            <person name="Baker S.E."/>
            <person name="Bartholomew K.A."/>
            <person name="Coutinho P.M."/>
            <person name="Erdmann S."/>
            <person name="Fowler T.J."/>
            <person name="Gathman A.C."/>
            <person name="Lombard V."/>
            <person name="Henrissat B."/>
            <person name="Knabe N."/>
            <person name="Kuees U."/>
            <person name="Lilly W.W."/>
            <person name="Lindquist E."/>
            <person name="Lucas S."/>
            <person name="Magnuson J.K."/>
            <person name="Piumi F."/>
            <person name="Raudaskoski M."/>
            <person name="Salamov A."/>
            <person name="Schmutz J."/>
            <person name="Schwarze F.W.M.R."/>
            <person name="vanKuyk P.A."/>
            <person name="Horton J.S."/>
            <person name="Grigoriev I.V."/>
            <person name="Woesten H.A.B."/>
        </authorList>
    </citation>
    <scope>NUCLEOTIDE SEQUENCE [LARGE SCALE GENOMIC DNA]</scope>
    <source>
        <strain evidence="3">H4-8 / FGSC 9210</strain>
    </source>
</reference>
<feature type="non-terminal residue" evidence="2">
    <location>
        <position position="280"/>
    </location>
</feature>
<dbReference type="VEuPathDB" id="FungiDB:SCHCODRAFT_02752916"/>
<feature type="compositionally biased region" description="Polar residues" evidence="1">
    <location>
        <begin position="37"/>
        <end position="55"/>
    </location>
</feature>
<feature type="region of interest" description="Disordered" evidence="1">
    <location>
        <begin position="19"/>
        <end position="55"/>
    </location>
</feature>
<accession>D8QJ94</accession>
<gene>
    <name evidence="2" type="ORF">SCHCODRAFT_113922</name>
</gene>
<evidence type="ECO:0000256" key="1">
    <source>
        <dbReference type="SAM" id="MobiDB-lite"/>
    </source>
</evidence>
<protein>
    <submittedName>
        <fullName evidence="2">Uncharacterized protein</fullName>
    </submittedName>
</protein>
<dbReference type="GeneID" id="9593141"/>
<dbReference type="OrthoDB" id="10390692at2759"/>
<keyword evidence="3" id="KW-1185">Reference proteome</keyword>
<proteinExistence type="predicted"/>
<dbReference type="InParanoid" id="D8QJ94"/>
<dbReference type="EMBL" id="GL377314">
    <property type="protein sequence ID" value="EFI91953.1"/>
    <property type="molecule type" value="Genomic_DNA"/>
</dbReference>
<dbReference type="Proteomes" id="UP000007431">
    <property type="component" value="Unassembled WGS sequence"/>
</dbReference>
<dbReference type="AlphaFoldDB" id="D8QJ94"/>
<evidence type="ECO:0000313" key="2">
    <source>
        <dbReference type="EMBL" id="EFI91953.1"/>
    </source>
</evidence>
<dbReference type="RefSeq" id="XP_003026856.1">
    <property type="nucleotide sequence ID" value="XM_003026810.1"/>
</dbReference>
<dbReference type="HOGENOM" id="CLU_994517_0_0_1"/>
<sequence>MRFILNLVSRQVAMPLLSSVSPRSASRRDTEARPRQINHSPSSATDTTRNETQPAVSSQVLQRAFSADLHYHLLQLHAIILNSSWDPVAAPSRALTTRLPLSRSYPAPAVYFDRITHRIHVPCPVVAVFKVSEGISTIYFTLTDRLPAHAVPTSRVIYPHAAHNSMVGLDFLLPTRDNVRPLTREAYDVFRALTQLNTRIFRHMIRQHLFMHYARFYSAIRLYDQRRARIRTPDPQATTTIPGIPYFEEYMFHYAKPQAWMCKDITEIFNLPDLKLSFVA</sequence>
<organism evidence="3">
    <name type="scientific">Schizophyllum commune (strain H4-8 / FGSC 9210)</name>
    <name type="common">Split gill fungus</name>
    <dbReference type="NCBI Taxonomy" id="578458"/>
    <lineage>
        <taxon>Eukaryota</taxon>
        <taxon>Fungi</taxon>
        <taxon>Dikarya</taxon>
        <taxon>Basidiomycota</taxon>
        <taxon>Agaricomycotina</taxon>
        <taxon>Agaricomycetes</taxon>
        <taxon>Agaricomycetidae</taxon>
        <taxon>Agaricales</taxon>
        <taxon>Schizophyllaceae</taxon>
        <taxon>Schizophyllum</taxon>
    </lineage>
</organism>
<evidence type="ECO:0000313" key="3">
    <source>
        <dbReference type="Proteomes" id="UP000007431"/>
    </source>
</evidence>
<dbReference type="KEGG" id="scm:SCHCO_02752916"/>
<name>D8QJ94_SCHCM</name>